<evidence type="ECO:0000313" key="19">
    <source>
        <dbReference type="EMBL" id="AEP30425.1"/>
    </source>
</evidence>
<feature type="region of interest" description="Disordered" evidence="18">
    <location>
        <begin position="46"/>
        <end position="72"/>
    </location>
</feature>
<evidence type="ECO:0000256" key="17">
    <source>
        <dbReference type="RuleBase" id="RU004278"/>
    </source>
</evidence>
<evidence type="ECO:0000256" key="3">
    <source>
        <dbReference type="ARBA" id="ARBA00004162"/>
    </source>
</evidence>
<feature type="transmembrane region" description="Helical" evidence="16 17">
    <location>
        <begin position="12"/>
        <end position="40"/>
    </location>
</feature>
<feature type="compositionally biased region" description="Polar residues" evidence="18">
    <location>
        <begin position="49"/>
        <end position="72"/>
    </location>
</feature>
<dbReference type="KEGG" id="gni:GNIT_2325"/>
<gene>
    <name evidence="16 19" type="primary">oadG</name>
    <name evidence="19" type="ordered locus">GNIT_2325</name>
</gene>
<evidence type="ECO:0000256" key="6">
    <source>
        <dbReference type="ARBA" id="ARBA00022448"/>
    </source>
</evidence>
<evidence type="ECO:0000256" key="2">
    <source>
        <dbReference type="ARBA" id="ARBA00003002"/>
    </source>
</evidence>
<comment type="similarity">
    <text evidence="4 16 17">Belongs to the OadG family.</text>
</comment>
<evidence type="ECO:0000256" key="10">
    <source>
        <dbReference type="ARBA" id="ARBA00022989"/>
    </source>
</evidence>
<dbReference type="AlphaFoldDB" id="G4QLT5"/>
<dbReference type="GO" id="GO:0008948">
    <property type="term" value="F:oxaloacetate decarboxylase activity"/>
    <property type="evidence" value="ECO:0007669"/>
    <property type="project" value="UniProtKB-UniRule"/>
</dbReference>
<protein>
    <recommendedName>
        <fullName evidence="16">Probable oxaloacetate decarboxylase gamma chain</fullName>
        <ecNumber evidence="16">7.2.4.2</ecNumber>
    </recommendedName>
</protein>
<evidence type="ECO:0000256" key="16">
    <source>
        <dbReference type="HAMAP-Rule" id="MF_00404"/>
    </source>
</evidence>
<evidence type="ECO:0000256" key="4">
    <source>
        <dbReference type="ARBA" id="ARBA00005844"/>
    </source>
</evidence>
<dbReference type="HOGENOM" id="CLU_168750_1_1_6"/>
<evidence type="ECO:0000256" key="12">
    <source>
        <dbReference type="ARBA" id="ARBA00023065"/>
    </source>
</evidence>
<keyword evidence="20" id="KW-1185">Reference proteome</keyword>
<keyword evidence="13 16" id="KW-0472">Membrane</keyword>
<accession>G4QLT5</accession>
<evidence type="ECO:0000256" key="15">
    <source>
        <dbReference type="ARBA" id="ARBA00048176"/>
    </source>
</evidence>
<evidence type="ECO:0000256" key="8">
    <source>
        <dbReference type="ARBA" id="ARBA00022692"/>
    </source>
</evidence>
<dbReference type="EC" id="7.2.4.2" evidence="16"/>
<dbReference type="InterPro" id="IPR023424">
    <property type="entry name" value="OadG"/>
</dbReference>
<evidence type="ECO:0000313" key="20">
    <source>
        <dbReference type="Proteomes" id="UP000009282"/>
    </source>
</evidence>
<comment type="catalytic activity">
    <reaction evidence="15 16 17">
        <text>oxaloacetate + 2 Na(+)(in) + H(+) = pyruvate + 2 Na(+)(out) + CO2</text>
        <dbReference type="Rhea" id="RHEA:57724"/>
        <dbReference type="ChEBI" id="CHEBI:15361"/>
        <dbReference type="ChEBI" id="CHEBI:15378"/>
        <dbReference type="ChEBI" id="CHEBI:16452"/>
        <dbReference type="ChEBI" id="CHEBI:16526"/>
        <dbReference type="ChEBI" id="CHEBI:29101"/>
        <dbReference type="EC" id="7.2.4.2"/>
    </reaction>
</comment>
<evidence type="ECO:0000256" key="5">
    <source>
        <dbReference type="ARBA" id="ARBA00011869"/>
    </source>
</evidence>
<keyword evidence="12 16" id="KW-0406">Ion transport</keyword>
<evidence type="ECO:0000256" key="9">
    <source>
        <dbReference type="ARBA" id="ARBA00022967"/>
    </source>
</evidence>
<keyword evidence="8 16" id="KW-0812">Transmembrane</keyword>
<evidence type="ECO:0000256" key="18">
    <source>
        <dbReference type="SAM" id="MobiDB-lite"/>
    </source>
</evidence>
<dbReference type="eggNOG" id="COG3630">
    <property type="taxonomic scope" value="Bacteria"/>
</dbReference>
<keyword evidence="10 16" id="KW-1133">Transmembrane helix</keyword>
<dbReference type="GO" id="GO:0005886">
    <property type="term" value="C:plasma membrane"/>
    <property type="evidence" value="ECO:0007669"/>
    <property type="project" value="UniProtKB-SubCell"/>
</dbReference>
<dbReference type="STRING" id="1085623.GNIT_2325"/>
<dbReference type="Proteomes" id="UP000009282">
    <property type="component" value="Chromosome"/>
</dbReference>
<dbReference type="EMBL" id="CP003060">
    <property type="protein sequence ID" value="AEP30425.1"/>
    <property type="molecule type" value="Genomic_DNA"/>
</dbReference>
<name>G4QLT5_GLANF</name>
<evidence type="ECO:0000256" key="11">
    <source>
        <dbReference type="ARBA" id="ARBA00023053"/>
    </source>
</evidence>
<keyword evidence="14 16" id="KW-0739">Sodium transport</keyword>
<keyword evidence="9 16" id="KW-1278">Translocase</keyword>
<comment type="subunit">
    <text evidence="5 16">Heterotrimer of an alpha, a beta and a gamma subunit.</text>
</comment>
<reference evidence="19 20" key="1">
    <citation type="journal article" date="2011" name="J. Bacteriol.">
        <title>Complete genome sequence of seawater bacterium Glaciecola nitratireducens FR1064T.</title>
        <authorList>
            <person name="Bian F."/>
            <person name="Qin Q.L."/>
            <person name="Xie B.B."/>
            <person name="Shu Y.L."/>
            <person name="Zhang X.Y."/>
            <person name="Yu Y."/>
            <person name="Chen B."/>
            <person name="Chen X.L."/>
            <person name="Zhou B.C."/>
            <person name="Zhang Y.Z."/>
        </authorList>
    </citation>
    <scope>NUCLEOTIDE SEQUENCE [LARGE SCALE GENOMIC DNA]</scope>
    <source>
        <strain evidence="20">JCM 12485 / KCTC 12276 / FR1064</strain>
    </source>
</reference>
<dbReference type="HAMAP" id="MF_00404">
    <property type="entry name" value="OadG"/>
    <property type="match status" value="1"/>
</dbReference>
<keyword evidence="7 16" id="KW-1003">Cell membrane</keyword>
<dbReference type="Pfam" id="PF04277">
    <property type="entry name" value="OAD_gamma"/>
    <property type="match status" value="1"/>
</dbReference>
<dbReference type="OrthoDB" id="6322641at2"/>
<dbReference type="InterPro" id="IPR005899">
    <property type="entry name" value="Na_pump_deCOase"/>
</dbReference>
<comment type="function">
    <text evidence="2 16 17">Catalyzes the decarboxylation of oxaloacetate coupled to Na(+) translocation.</text>
</comment>
<dbReference type="GO" id="GO:0015451">
    <property type="term" value="F:decarboxylation-driven active transmembrane transporter activity"/>
    <property type="evidence" value="ECO:0007669"/>
    <property type="project" value="UniProtKB-EC"/>
</dbReference>
<comment type="subcellular location">
    <subcellularLocation>
        <location evidence="3 16 17">Cell membrane</location>
        <topology evidence="3 16 17">Single-pass membrane protein</topology>
    </subcellularLocation>
</comment>
<evidence type="ECO:0000256" key="14">
    <source>
        <dbReference type="ARBA" id="ARBA00023201"/>
    </source>
</evidence>
<dbReference type="NCBIfam" id="TIGR01195">
    <property type="entry name" value="oadG_fam"/>
    <property type="match status" value="1"/>
</dbReference>
<keyword evidence="11 16" id="KW-0915">Sodium</keyword>
<dbReference type="RefSeq" id="WP_014109298.1">
    <property type="nucleotide sequence ID" value="NC_016041.1"/>
</dbReference>
<evidence type="ECO:0000256" key="7">
    <source>
        <dbReference type="ARBA" id="ARBA00022475"/>
    </source>
</evidence>
<sequence length="94" mass="9885">MSSQMTGQLIEAAVLLAVGMSVVFAFLVLLIGGIHAIAWFCRKYPSEEASPSTPKKRAVSNQAAKNTLPASVSPQVAAAITAAVHTHRHTTLKS</sequence>
<dbReference type="GO" id="GO:0036376">
    <property type="term" value="P:sodium ion export across plasma membrane"/>
    <property type="evidence" value="ECO:0007669"/>
    <property type="project" value="InterPro"/>
</dbReference>
<organism evidence="19 20">
    <name type="scientific">Glaciecola nitratireducens (strain JCM 12485 / KCTC 12276 / FR1064)</name>
    <dbReference type="NCBI Taxonomy" id="1085623"/>
    <lineage>
        <taxon>Bacteria</taxon>
        <taxon>Pseudomonadati</taxon>
        <taxon>Pseudomonadota</taxon>
        <taxon>Gammaproteobacteria</taxon>
        <taxon>Alteromonadales</taxon>
        <taxon>Alteromonadaceae</taxon>
        <taxon>Brumicola</taxon>
    </lineage>
</organism>
<proteinExistence type="inferred from homology"/>
<dbReference type="GO" id="GO:0015081">
    <property type="term" value="F:sodium ion transmembrane transporter activity"/>
    <property type="evidence" value="ECO:0007669"/>
    <property type="project" value="UniProtKB-UniRule"/>
</dbReference>
<keyword evidence="6 16" id="KW-0813">Transport</keyword>
<comment type="cofactor">
    <cofactor evidence="1 16 17">
        <name>Na(+)</name>
        <dbReference type="ChEBI" id="CHEBI:29101"/>
    </cofactor>
</comment>
<evidence type="ECO:0000256" key="1">
    <source>
        <dbReference type="ARBA" id="ARBA00001959"/>
    </source>
</evidence>
<evidence type="ECO:0000256" key="13">
    <source>
        <dbReference type="ARBA" id="ARBA00023136"/>
    </source>
</evidence>